<reference evidence="8" key="1">
    <citation type="submission" date="2021-06" db="EMBL/GenBank/DDBJ databases">
        <title>Comparative genomics, transcriptomics and evolutionary studies reveal genomic signatures of adaptation to plant cell wall in hemibiotrophic fungi.</title>
        <authorList>
            <consortium name="DOE Joint Genome Institute"/>
            <person name="Baroncelli R."/>
            <person name="Diaz J.F."/>
            <person name="Benocci T."/>
            <person name="Peng M."/>
            <person name="Battaglia E."/>
            <person name="Haridas S."/>
            <person name="Andreopoulos W."/>
            <person name="Labutti K."/>
            <person name="Pangilinan J."/>
            <person name="Floch G.L."/>
            <person name="Makela M.R."/>
            <person name="Henrissat B."/>
            <person name="Grigoriev I.V."/>
            <person name="Crouch J.A."/>
            <person name="De Vries R.P."/>
            <person name="Sukno S.A."/>
            <person name="Thon M.R."/>
        </authorList>
    </citation>
    <scope>NUCLEOTIDE SEQUENCE</scope>
    <source>
        <strain evidence="8">CBS 193.32</strain>
    </source>
</reference>
<keyword evidence="5" id="KW-0539">Nucleus</keyword>
<dbReference type="Gene3D" id="1.20.5.170">
    <property type="match status" value="1"/>
</dbReference>
<organism evidence="8 9">
    <name type="scientific">Colletotrichum godetiae</name>
    <dbReference type="NCBI Taxonomy" id="1209918"/>
    <lineage>
        <taxon>Eukaryota</taxon>
        <taxon>Fungi</taxon>
        <taxon>Dikarya</taxon>
        <taxon>Ascomycota</taxon>
        <taxon>Pezizomycotina</taxon>
        <taxon>Sordariomycetes</taxon>
        <taxon>Hypocreomycetidae</taxon>
        <taxon>Glomerellales</taxon>
        <taxon>Glomerellaceae</taxon>
        <taxon>Colletotrichum</taxon>
        <taxon>Colletotrichum acutatum species complex</taxon>
    </lineage>
</organism>
<dbReference type="PROSITE" id="PS00036">
    <property type="entry name" value="BZIP_BASIC"/>
    <property type="match status" value="1"/>
</dbReference>
<keyword evidence="4" id="KW-0804">Transcription</keyword>
<keyword evidence="9" id="KW-1185">Reference proteome</keyword>
<gene>
    <name evidence="8" type="ORF">BDP55DRAFT_557087</name>
</gene>
<dbReference type="GO" id="GO:0005634">
    <property type="term" value="C:nucleus"/>
    <property type="evidence" value="ECO:0007669"/>
    <property type="project" value="UniProtKB-SubCell"/>
</dbReference>
<dbReference type="EMBL" id="JAHMHR010000033">
    <property type="protein sequence ID" value="KAK1673156.1"/>
    <property type="molecule type" value="Genomic_DNA"/>
</dbReference>
<name>A0AAJ0AK17_9PEZI</name>
<comment type="subcellular location">
    <subcellularLocation>
        <location evidence="1">Nucleus</location>
    </subcellularLocation>
</comment>
<evidence type="ECO:0000313" key="9">
    <source>
        <dbReference type="Proteomes" id="UP001224890"/>
    </source>
</evidence>
<evidence type="ECO:0000259" key="7">
    <source>
        <dbReference type="PROSITE" id="PS50217"/>
    </source>
</evidence>
<dbReference type="CDD" id="cd14686">
    <property type="entry name" value="bZIP"/>
    <property type="match status" value="1"/>
</dbReference>
<dbReference type="GeneID" id="85454187"/>
<dbReference type="InterPro" id="IPR046347">
    <property type="entry name" value="bZIP_sf"/>
</dbReference>
<evidence type="ECO:0000256" key="2">
    <source>
        <dbReference type="ARBA" id="ARBA00023015"/>
    </source>
</evidence>
<evidence type="ECO:0000256" key="4">
    <source>
        <dbReference type="ARBA" id="ARBA00023163"/>
    </source>
</evidence>
<evidence type="ECO:0000256" key="6">
    <source>
        <dbReference type="SAM" id="Coils"/>
    </source>
</evidence>
<evidence type="ECO:0000256" key="3">
    <source>
        <dbReference type="ARBA" id="ARBA00023125"/>
    </source>
</evidence>
<keyword evidence="6" id="KW-0175">Coiled coil</keyword>
<proteinExistence type="predicted"/>
<dbReference type="InterPro" id="IPR004827">
    <property type="entry name" value="bZIP"/>
</dbReference>
<feature type="non-terminal residue" evidence="8">
    <location>
        <position position="1"/>
    </location>
</feature>
<accession>A0AAJ0AK17</accession>
<dbReference type="SMART" id="SM00338">
    <property type="entry name" value="BRLZ"/>
    <property type="match status" value="1"/>
</dbReference>
<dbReference type="Pfam" id="PF00170">
    <property type="entry name" value="bZIP_1"/>
    <property type="match status" value="1"/>
</dbReference>
<dbReference type="RefSeq" id="XP_060427159.1">
    <property type="nucleotide sequence ID" value="XM_060569661.1"/>
</dbReference>
<keyword evidence="2" id="KW-0805">Transcription regulation</keyword>
<feature type="coiled-coil region" evidence="6">
    <location>
        <begin position="187"/>
        <end position="228"/>
    </location>
</feature>
<sequence>LLPQWAQDNSSLLGEVGSTNGLQHQHQQQSLHLLAAGLPDTDFGLCGPDSIHIDPSLQYSESPPWDTLHLTSAAYVTPPVGASPLGIPTDQSFLPVFIDSSPPAFFDTFSETFVPVQLEPLFESSSSANSNSNSPNQLPPLDMLIHAAEPSHQSSPNHISQDPEIAIPHADKILRRQRNTIAARKYRQKKVDRIDELETLLKEMTRERDDLRIRLARQEAETEALKSVMCNEIK</sequence>
<dbReference type="PANTHER" id="PTHR13044">
    <property type="entry name" value="ACTIVATING TRANSCRIPTION FACTOR ATF 4/5"/>
    <property type="match status" value="1"/>
</dbReference>
<dbReference type="PANTHER" id="PTHR13044:SF38">
    <property type="entry name" value="BZIP DOMAIN-CONTAINING PROTEIN"/>
    <property type="match status" value="1"/>
</dbReference>
<dbReference type="GO" id="GO:0000977">
    <property type="term" value="F:RNA polymerase II transcription regulatory region sequence-specific DNA binding"/>
    <property type="evidence" value="ECO:0007669"/>
    <property type="project" value="TreeGrafter"/>
</dbReference>
<evidence type="ECO:0000256" key="1">
    <source>
        <dbReference type="ARBA" id="ARBA00004123"/>
    </source>
</evidence>
<dbReference type="PROSITE" id="PS50217">
    <property type="entry name" value="BZIP"/>
    <property type="match status" value="1"/>
</dbReference>
<comment type="caution">
    <text evidence="8">The sequence shown here is derived from an EMBL/GenBank/DDBJ whole genome shotgun (WGS) entry which is preliminary data.</text>
</comment>
<evidence type="ECO:0000313" key="8">
    <source>
        <dbReference type="EMBL" id="KAK1673156.1"/>
    </source>
</evidence>
<dbReference type="SUPFAM" id="SSF57959">
    <property type="entry name" value="Leucine zipper domain"/>
    <property type="match status" value="1"/>
</dbReference>
<feature type="domain" description="BZIP" evidence="7">
    <location>
        <begin position="175"/>
        <end position="227"/>
    </location>
</feature>
<dbReference type="Proteomes" id="UP001224890">
    <property type="component" value="Unassembled WGS sequence"/>
</dbReference>
<dbReference type="AlphaFoldDB" id="A0AAJ0AK17"/>
<evidence type="ECO:0000256" key="5">
    <source>
        <dbReference type="ARBA" id="ARBA00023242"/>
    </source>
</evidence>
<protein>
    <recommendedName>
        <fullName evidence="7">BZIP domain-containing protein</fullName>
    </recommendedName>
</protein>
<keyword evidence="3" id="KW-0238">DNA-binding</keyword>
<dbReference type="GO" id="GO:0001228">
    <property type="term" value="F:DNA-binding transcription activator activity, RNA polymerase II-specific"/>
    <property type="evidence" value="ECO:0007669"/>
    <property type="project" value="TreeGrafter"/>
</dbReference>